<reference evidence="1 2" key="1">
    <citation type="submission" date="2022-05" db="EMBL/GenBank/DDBJ databases">
        <title>Flavobacterium sp., isolated from activated sludge.</title>
        <authorList>
            <person name="Ran Q."/>
        </authorList>
    </citation>
    <scope>NUCLEOTIDE SEQUENCE [LARGE SCALE GENOMIC DNA]</scope>
    <source>
        <strain evidence="1 2">HXWNR69</strain>
    </source>
</reference>
<keyword evidence="2" id="KW-1185">Reference proteome</keyword>
<proteinExistence type="predicted"/>
<dbReference type="Proteomes" id="UP001203342">
    <property type="component" value="Unassembled WGS sequence"/>
</dbReference>
<evidence type="ECO:0000313" key="2">
    <source>
        <dbReference type="Proteomes" id="UP001203342"/>
    </source>
</evidence>
<name>A0ABT0TGS5_9FLAO</name>
<comment type="caution">
    <text evidence="1">The sequence shown here is derived from an EMBL/GenBank/DDBJ whole genome shotgun (WGS) entry which is preliminary data.</text>
</comment>
<protein>
    <recommendedName>
        <fullName evidence="3">DUF3108 domain-containing protein</fullName>
    </recommendedName>
</protein>
<evidence type="ECO:0000313" key="1">
    <source>
        <dbReference type="EMBL" id="MCL9770174.1"/>
    </source>
</evidence>
<evidence type="ECO:0008006" key="3">
    <source>
        <dbReference type="Google" id="ProtNLM"/>
    </source>
</evidence>
<gene>
    <name evidence="1" type="ORF">NAT47_07075</name>
</gene>
<sequence length="232" mass="26912">MKYLIKLIIFLISLNLNAQIEGKFKHKICKHGPNCFVFKFDKNGTFEFIYNQDILGSGSLTGKYTVVKDTIKLTTDKVFFSQPTRIIETENSDSKTTKIAVKIQRASKKGEEETESMECYISINDGDFFKTDHNGMLIIPKMKINKIQIKDIFEIELKSEPLIKLTETIFYPKFDKNSIEIFTSENDEGIDLAMSSWMTKLLLIKGKKLFPLTFEPEEVYLGKEKTYYEKFN</sequence>
<dbReference type="RefSeq" id="WP_250581683.1">
    <property type="nucleotide sequence ID" value="NZ_JAMLJN010000005.1"/>
</dbReference>
<dbReference type="EMBL" id="JAMLJN010000005">
    <property type="protein sequence ID" value="MCL9770174.1"/>
    <property type="molecule type" value="Genomic_DNA"/>
</dbReference>
<accession>A0ABT0TGS5</accession>
<organism evidence="1 2">
    <name type="scientific">Flavobacterium fragile</name>
    <dbReference type="NCBI Taxonomy" id="2949085"/>
    <lineage>
        <taxon>Bacteria</taxon>
        <taxon>Pseudomonadati</taxon>
        <taxon>Bacteroidota</taxon>
        <taxon>Flavobacteriia</taxon>
        <taxon>Flavobacteriales</taxon>
        <taxon>Flavobacteriaceae</taxon>
        <taxon>Flavobacterium</taxon>
    </lineage>
</organism>